<evidence type="ECO:0000313" key="3">
    <source>
        <dbReference type="Proteomes" id="UP000032266"/>
    </source>
</evidence>
<dbReference type="GO" id="GO:0016788">
    <property type="term" value="F:hydrolase activity, acting on ester bonds"/>
    <property type="evidence" value="ECO:0007669"/>
    <property type="project" value="InterPro"/>
</dbReference>
<dbReference type="InterPro" id="IPR014944">
    <property type="entry name" value="Toxin_SymE-like"/>
</dbReference>
<gene>
    <name evidence="2" type="ORF">YC6258_01302</name>
</gene>
<dbReference type="EMBL" id="CP007142">
    <property type="protein sequence ID" value="AJQ93350.1"/>
    <property type="molecule type" value="Genomic_DNA"/>
</dbReference>
<dbReference type="RefSeq" id="WP_425402635.1">
    <property type="nucleotide sequence ID" value="NZ_CP007142.1"/>
</dbReference>
<dbReference type="Pfam" id="PF08845">
    <property type="entry name" value="SymE_toxin"/>
    <property type="match status" value="1"/>
</dbReference>
<sequence>MPWLQLKGHWLPQAGFTVDTPVTVMDGELVIRVVPEG</sequence>
<accession>A0A0C5V1E5</accession>
<dbReference type="HOGENOM" id="CLU_3344214_0_0_6"/>
<organism evidence="2 3">
    <name type="scientific">Gynuella sunshinyii YC6258</name>
    <dbReference type="NCBI Taxonomy" id="1445510"/>
    <lineage>
        <taxon>Bacteria</taxon>
        <taxon>Pseudomonadati</taxon>
        <taxon>Pseudomonadota</taxon>
        <taxon>Gammaproteobacteria</taxon>
        <taxon>Oceanospirillales</taxon>
        <taxon>Saccharospirillaceae</taxon>
        <taxon>Gynuella</taxon>
    </lineage>
</organism>
<dbReference type="Proteomes" id="UP000032266">
    <property type="component" value="Chromosome"/>
</dbReference>
<evidence type="ECO:0000259" key="1">
    <source>
        <dbReference type="Pfam" id="PF08845"/>
    </source>
</evidence>
<reference evidence="2 3" key="1">
    <citation type="submission" date="2014-01" db="EMBL/GenBank/DDBJ databases">
        <title>Full genme sequencing of cellulolytic bacterium Gynuella sunshinyii YC6258T gen. nov., sp. nov.</title>
        <authorList>
            <person name="Khan H."/>
            <person name="Chung E.J."/>
            <person name="Chung Y.R."/>
        </authorList>
    </citation>
    <scope>NUCLEOTIDE SEQUENCE [LARGE SCALE GENOMIC DNA]</scope>
    <source>
        <strain evidence="2 3">YC6258</strain>
    </source>
</reference>
<dbReference type="KEGG" id="gsn:YC6258_01302"/>
<evidence type="ECO:0000313" key="2">
    <source>
        <dbReference type="EMBL" id="AJQ93350.1"/>
    </source>
</evidence>
<name>A0A0C5V1E5_9GAMM</name>
<dbReference type="GO" id="GO:0016070">
    <property type="term" value="P:RNA metabolic process"/>
    <property type="evidence" value="ECO:0007669"/>
    <property type="project" value="InterPro"/>
</dbReference>
<keyword evidence="3" id="KW-1185">Reference proteome</keyword>
<protein>
    <recommendedName>
        <fullName evidence="1">Toxin SymE-like domain-containing protein</fullName>
    </recommendedName>
</protein>
<dbReference type="GO" id="GO:0005737">
    <property type="term" value="C:cytoplasm"/>
    <property type="evidence" value="ECO:0007669"/>
    <property type="project" value="InterPro"/>
</dbReference>
<feature type="domain" description="Toxin SymE-like" evidence="1">
    <location>
        <begin position="2"/>
        <end position="33"/>
    </location>
</feature>
<proteinExistence type="predicted"/>
<dbReference type="GO" id="GO:0003723">
    <property type="term" value="F:RNA binding"/>
    <property type="evidence" value="ECO:0007669"/>
    <property type="project" value="InterPro"/>
</dbReference>
<dbReference type="AlphaFoldDB" id="A0A0C5V1E5"/>